<evidence type="ECO:0000313" key="3">
    <source>
        <dbReference type="EMBL" id="ASJ74737.1"/>
    </source>
</evidence>
<dbReference type="AlphaFoldDB" id="A0A2Z2P2F8"/>
<dbReference type="InterPro" id="IPR028098">
    <property type="entry name" value="Glyco_trans_4-like_N"/>
</dbReference>
<feature type="domain" description="Glycosyltransferase subfamily 4-like N-terminal" evidence="2">
    <location>
        <begin position="28"/>
        <end position="181"/>
    </location>
</feature>
<keyword evidence="3" id="KW-0808">Transferase</keyword>
<dbReference type="GO" id="GO:0016757">
    <property type="term" value="F:glycosyltransferase activity"/>
    <property type="evidence" value="ECO:0007669"/>
    <property type="project" value="UniProtKB-KW"/>
</dbReference>
<dbReference type="Proteomes" id="UP000250079">
    <property type="component" value="Chromosome"/>
</dbReference>
<sequence>MKSSSAPVSSLPSGKGSVVAFAIEELTVGGAESMVVAMANEFVNLGWQVHVVCLRDAGVLAAKLNEQIQVHILDKKPGFDIALALRLNRCIRKIGPDVVNSHLWVGNTWTRVALFAARLPIVVTEHSRDSWKPPYYRWIDRILSLRTAALITVSGDTADFYQHEIGLRPSLITVVNNGVDTLRYAQGDGRALRKEWLAYGNQSTEIPADKQIIIGTVGRIVEAKNHRRLIDVMSILKSDPSLAEHDLRLVMVGDGEDRPGIEQYVRDKGLQEWVVFTGSRQDIPDVLAAFDLFTLSSDREGHPLTALEAQAAGTPVVLTDAGGAREAIARDAANCGGVLVEKSTNAMAAAIREMILHPELRQERAVFAREFALQHFDQKQMIKRYEDIFLAAMGS</sequence>
<dbReference type="Gene3D" id="3.40.50.2000">
    <property type="entry name" value="Glycogen Phosphorylase B"/>
    <property type="match status" value="2"/>
</dbReference>
<evidence type="ECO:0000259" key="2">
    <source>
        <dbReference type="Pfam" id="PF13439"/>
    </source>
</evidence>
<feature type="domain" description="Glycosyl transferase family 1" evidence="1">
    <location>
        <begin position="208"/>
        <end position="365"/>
    </location>
</feature>
<dbReference type="OrthoDB" id="9775208at2"/>
<dbReference type="SUPFAM" id="SSF53756">
    <property type="entry name" value="UDP-Glycosyltransferase/glycogen phosphorylase"/>
    <property type="match status" value="1"/>
</dbReference>
<dbReference type="RefSeq" id="WP_088919729.1">
    <property type="nucleotide sequence ID" value="NZ_CP018632.1"/>
</dbReference>
<dbReference type="EMBL" id="CP018632">
    <property type="protein sequence ID" value="ASJ74737.1"/>
    <property type="molecule type" value="Genomic_DNA"/>
</dbReference>
<keyword evidence="4" id="KW-1185">Reference proteome</keyword>
<dbReference type="PANTHER" id="PTHR12526">
    <property type="entry name" value="GLYCOSYLTRANSFERASE"/>
    <property type="match status" value="1"/>
</dbReference>
<dbReference type="EC" id="2.4.-.-" evidence="3"/>
<accession>A0A2Z2P2F8</accession>
<dbReference type="Pfam" id="PF13439">
    <property type="entry name" value="Glyco_transf_4"/>
    <property type="match status" value="1"/>
</dbReference>
<dbReference type="KEGG" id="gai:IMCC3135_23340"/>
<organism evidence="3 4">
    <name type="scientific">Granulosicoccus antarcticus IMCC3135</name>
    <dbReference type="NCBI Taxonomy" id="1192854"/>
    <lineage>
        <taxon>Bacteria</taxon>
        <taxon>Pseudomonadati</taxon>
        <taxon>Pseudomonadota</taxon>
        <taxon>Gammaproteobacteria</taxon>
        <taxon>Chromatiales</taxon>
        <taxon>Granulosicoccaceae</taxon>
        <taxon>Granulosicoccus</taxon>
    </lineage>
</organism>
<evidence type="ECO:0000259" key="1">
    <source>
        <dbReference type="Pfam" id="PF00534"/>
    </source>
</evidence>
<dbReference type="PANTHER" id="PTHR12526:SF630">
    <property type="entry name" value="GLYCOSYLTRANSFERASE"/>
    <property type="match status" value="1"/>
</dbReference>
<dbReference type="GO" id="GO:1901135">
    <property type="term" value="P:carbohydrate derivative metabolic process"/>
    <property type="evidence" value="ECO:0007669"/>
    <property type="project" value="UniProtKB-ARBA"/>
</dbReference>
<proteinExistence type="predicted"/>
<reference evidence="3 4" key="1">
    <citation type="submission" date="2016-12" db="EMBL/GenBank/DDBJ databases">
        <authorList>
            <person name="Song W.-J."/>
            <person name="Kurnit D.M."/>
        </authorList>
    </citation>
    <scope>NUCLEOTIDE SEQUENCE [LARGE SCALE GENOMIC DNA]</scope>
    <source>
        <strain evidence="3 4">IMCC3135</strain>
    </source>
</reference>
<name>A0A2Z2P2F8_9GAMM</name>
<gene>
    <name evidence="3" type="primary">epsF_3</name>
    <name evidence="3" type="ORF">IMCC3135_23340</name>
</gene>
<dbReference type="InterPro" id="IPR001296">
    <property type="entry name" value="Glyco_trans_1"/>
</dbReference>
<keyword evidence="3" id="KW-0328">Glycosyltransferase</keyword>
<protein>
    <submittedName>
        <fullName evidence="3">Glycosyltransferase EpsF</fullName>
        <ecNumber evidence="3">2.4.-.-</ecNumber>
    </submittedName>
</protein>
<dbReference type="Pfam" id="PF00534">
    <property type="entry name" value="Glycos_transf_1"/>
    <property type="match status" value="1"/>
</dbReference>
<evidence type="ECO:0000313" key="4">
    <source>
        <dbReference type="Proteomes" id="UP000250079"/>
    </source>
</evidence>